<evidence type="ECO:0000256" key="6">
    <source>
        <dbReference type="SAM" id="Phobius"/>
    </source>
</evidence>
<comment type="subcellular location">
    <subcellularLocation>
        <location evidence="1">Membrane</location>
        <topology evidence="1">Multi-pass membrane protein</topology>
    </subcellularLocation>
</comment>
<reference evidence="8" key="1">
    <citation type="submission" date="2022-09" db="EMBL/GenBank/DDBJ databases">
        <title>Chromosome-level assembly of Trichoderma breve T069, a fungus used in development of biopesticide product.</title>
        <authorList>
            <person name="Lin R."/>
            <person name="Liu T."/>
        </authorList>
    </citation>
    <scope>NUCLEOTIDE SEQUENCE</scope>
    <source>
        <strain evidence="8">T069</strain>
    </source>
</reference>
<evidence type="ECO:0000313" key="8">
    <source>
        <dbReference type="EMBL" id="KAJ4861317.1"/>
    </source>
</evidence>
<feature type="region of interest" description="Disordered" evidence="5">
    <location>
        <begin position="1"/>
        <end position="21"/>
    </location>
</feature>
<feature type="transmembrane region" description="Helical" evidence="6">
    <location>
        <begin position="386"/>
        <end position="405"/>
    </location>
</feature>
<keyword evidence="3 6" id="KW-1133">Transmembrane helix</keyword>
<proteinExistence type="predicted"/>
<feature type="transmembrane region" description="Helical" evidence="6">
    <location>
        <begin position="254"/>
        <end position="276"/>
    </location>
</feature>
<gene>
    <name evidence="8" type="ORF">T069G_02271</name>
</gene>
<dbReference type="InterPro" id="IPR011701">
    <property type="entry name" value="MFS"/>
</dbReference>
<dbReference type="AlphaFoldDB" id="A0A9W9BF40"/>
<feature type="transmembrane region" description="Helical" evidence="6">
    <location>
        <begin position="523"/>
        <end position="544"/>
    </location>
</feature>
<dbReference type="Gene3D" id="1.20.1250.20">
    <property type="entry name" value="MFS general substrate transporter like domains"/>
    <property type="match status" value="2"/>
</dbReference>
<accession>A0A9W9BF40</accession>
<organism evidence="8 9">
    <name type="scientific">Trichoderma breve</name>
    <dbReference type="NCBI Taxonomy" id="2034170"/>
    <lineage>
        <taxon>Eukaryota</taxon>
        <taxon>Fungi</taxon>
        <taxon>Dikarya</taxon>
        <taxon>Ascomycota</taxon>
        <taxon>Pezizomycotina</taxon>
        <taxon>Sordariomycetes</taxon>
        <taxon>Hypocreomycetidae</taxon>
        <taxon>Hypocreales</taxon>
        <taxon>Hypocreaceae</taxon>
        <taxon>Trichoderma</taxon>
    </lineage>
</organism>
<keyword evidence="9" id="KW-1185">Reference proteome</keyword>
<dbReference type="GeneID" id="80864169"/>
<protein>
    <submittedName>
        <fullName evidence="8">Major facilitator superfamily domain-containing protein</fullName>
    </submittedName>
</protein>
<feature type="transmembrane region" description="Helical" evidence="6">
    <location>
        <begin position="417"/>
        <end position="438"/>
    </location>
</feature>
<feature type="transmembrane region" description="Helical" evidence="6">
    <location>
        <begin position="152"/>
        <end position="174"/>
    </location>
</feature>
<dbReference type="Pfam" id="PF07690">
    <property type="entry name" value="MFS_1"/>
    <property type="match status" value="1"/>
</dbReference>
<dbReference type="PANTHER" id="PTHR23501">
    <property type="entry name" value="MAJOR FACILITATOR SUPERFAMILY"/>
    <property type="match status" value="1"/>
</dbReference>
<feature type="region of interest" description="Disordered" evidence="5">
    <location>
        <begin position="551"/>
        <end position="572"/>
    </location>
</feature>
<feature type="compositionally biased region" description="Low complexity" evidence="5">
    <location>
        <begin position="561"/>
        <end position="572"/>
    </location>
</feature>
<dbReference type="PANTHER" id="PTHR23501:SF198">
    <property type="entry name" value="AZOLE RESISTANCE PROTEIN 1-RELATED"/>
    <property type="match status" value="1"/>
</dbReference>
<name>A0A9W9BF40_9HYPO</name>
<dbReference type="InterPro" id="IPR036259">
    <property type="entry name" value="MFS_trans_sf"/>
</dbReference>
<sequence length="627" mass="67353">MNSDDAPGLGRRLLGGGKDSGQRPLTIRRLWALKDLVNKGEPTEDLDIPLAPWRKGTITFALALAGFMVGIDQSIIEPALPTIVAQFSSLHDVGAYTSAYLIPQCVLQPVCNRLYSICSFSSVYLSSVLLFILGSIVCAVSESSPSFICGRALSGLGAVGLSVGGFRMLALMPAEKEQNVSMGAFSLILGSSVVIGPIIGGAITQSHLGWHWLFWINLPIIGLVLLLVIGVTYTGGPDLRGEKYGLKFWEKLRLLDWLGTSLLALTLVPLILALDFGQTYGWKNPRSVVMFAVFGVSLVFLLLHQRIAKEAIFERAILFNRSVWTTTGIFFCALSSVSVIILFLPFLFQVIKDLDPRTSGFLSFPLAGTLAISTFAFSIISTKISYFNPLAICGTVIFLVSNVLFMTMKFDFSVAEVVGYEIVAGFGMGMAWLAEIIYPRAVLDKHQLATALGYSRMLQQIGAAVAVQISAVAFTTTLTRNLVGLSLTPDEVSSLKEGSGINSHLSPGAKAAVAKAYSKAIRIGLAPSLAWAGLALLFALALPWPRLNNSTNKSEQKNDGGSDNDNGSGVGDVALSVMVPSTETSSVKNDYSAVSGPERNLLVSRLSFDSLHMVDLYDENGRWTGVV</sequence>
<keyword evidence="2 6" id="KW-0812">Transmembrane</keyword>
<dbReference type="EMBL" id="JAOPEN010000002">
    <property type="protein sequence ID" value="KAJ4861317.1"/>
    <property type="molecule type" value="Genomic_DNA"/>
</dbReference>
<dbReference type="GO" id="GO:0005886">
    <property type="term" value="C:plasma membrane"/>
    <property type="evidence" value="ECO:0007669"/>
    <property type="project" value="TreeGrafter"/>
</dbReference>
<feature type="transmembrane region" description="Helical" evidence="6">
    <location>
        <begin position="288"/>
        <end position="308"/>
    </location>
</feature>
<feature type="transmembrane region" description="Helical" evidence="6">
    <location>
        <begin position="212"/>
        <end position="234"/>
    </location>
</feature>
<evidence type="ECO:0000256" key="4">
    <source>
        <dbReference type="ARBA" id="ARBA00023136"/>
    </source>
</evidence>
<evidence type="ECO:0000256" key="2">
    <source>
        <dbReference type="ARBA" id="ARBA00022692"/>
    </source>
</evidence>
<dbReference type="RefSeq" id="XP_056030373.1">
    <property type="nucleotide sequence ID" value="XM_056169481.1"/>
</dbReference>
<feature type="transmembrane region" description="Helical" evidence="6">
    <location>
        <begin position="114"/>
        <end position="140"/>
    </location>
</feature>
<dbReference type="Proteomes" id="UP001140511">
    <property type="component" value="Unassembled WGS sequence"/>
</dbReference>
<evidence type="ECO:0000256" key="1">
    <source>
        <dbReference type="ARBA" id="ARBA00004141"/>
    </source>
</evidence>
<evidence type="ECO:0000256" key="3">
    <source>
        <dbReference type="ARBA" id="ARBA00022989"/>
    </source>
</evidence>
<keyword evidence="4 6" id="KW-0472">Membrane</keyword>
<dbReference type="PROSITE" id="PS50850">
    <property type="entry name" value="MFS"/>
    <property type="match status" value="1"/>
</dbReference>
<feature type="transmembrane region" description="Helical" evidence="6">
    <location>
        <begin position="328"/>
        <end position="348"/>
    </location>
</feature>
<feature type="transmembrane region" description="Helical" evidence="6">
    <location>
        <begin position="360"/>
        <end position="380"/>
    </location>
</feature>
<feature type="transmembrane region" description="Helical" evidence="6">
    <location>
        <begin position="180"/>
        <end position="200"/>
    </location>
</feature>
<evidence type="ECO:0000313" key="9">
    <source>
        <dbReference type="Proteomes" id="UP001140511"/>
    </source>
</evidence>
<dbReference type="GO" id="GO:0022857">
    <property type="term" value="F:transmembrane transporter activity"/>
    <property type="evidence" value="ECO:0007669"/>
    <property type="project" value="InterPro"/>
</dbReference>
<dbReference type="SUPFAM" id="SSF103473">
    <property type="entry name" value="MFS general substrate transporter"/>
    <property type="match status" value="1"/>
</dbReference>
<comment type="caution">
    <text evidence="8">The sequence shown here is derived from an EMBL/GenBank/DDBJ whole genome shotgun (WGS) entry which is preliminary data.</text>
</comment>
<dbReference type="InterPro" id="IPR020846">
    <property type="entry name" value="MFS_dom"/>
</dbReference>
<feature type="domain" description="Major facilitator superfamily (MFS) profile" evidence="7">
    <location>
        <begin position="58"/>
        <end position="551"/>
    </location>
</feature>
<evidence type="ECO:0000256" key="5">
    <source>
        <dbReference type="SAM" id="MobiDB-lite"/>
    </source>
</evidence>
<evidence type="ECO:0000259" key="7">
    <source>
        <dbReference type="PROSITE" id="PS50850"/>
    </source>
</evidence>